<reference evidence="3" key="1">
    <citation type="journal article" date="2013" name="Nat. Genet.">
        <title>The Capsella rubella genome and the genomic consequences of rapid mating system evolution.</title>
        <authorList>
            <person name="Slotte T."/>
            <person name="Hazzouri K.M."/>
            <person name="Agren J.A."/>
            <person name="Koenig D."/>
            <person name="Maumus F."/>
            <person name="Guo Y.L."/>
            <person name="Steige K."/>
            <person name="Platts A.E."/>
            <person name="Escobar J.S."/>
            <person name="Newman L.K."/>
            <person name="Wang W."/>
            <person name="Mandakova T."/>
            <person name="Vello E."/>
            <person name="Smith L.M."/>
            <person name="Henz S.R."/>
            <person name="Steffen J."/>
            <person name="Takuno S."/>
            <person name="Brandvain Y."/>
            <person name="Coop G."/>
            <person name="Andolfatto P."/>
            <person name="Hu T.T."/>
            <person name="Blanchette M."/>
            <person name="Clark R.M."/>
            <person name="Quesneville H."/>
            <person name="Nordborg M."/>
            <person name="Gaut B.S."/>
            <person name="Lysak M.A."/>
            <person name="Jenkins J."/>
            <person name="Grimwood J."/>
            <person name="Chapman J."/>
            <person name="Prochnik S."/>
            <person name="Shu S."/>
            <person name="Rokhsar D."/>
            <person name="Schmutz J."/>
            <person name="Weigel D."/>
            <person name="Wright S.I."/>
        </authorList>
    </citation>
    <scope>NUCLEOTIDE SEQUENCE [LARGE SCALE GENOMIC DNA]</scope>
    <source>
        <strain evidence="3">cv. Monte Gargano</strain>
    </source>
</reference>
<proteinExistence type="predicted"/>
<dbReference type="InterPro" id="IPR017451">
    <property type="entry name" value="F-box-assoc_interact_dom"/>
</dbReference>
<dbReference type="PANTHER" id="PTHR31672">
    <property type="entry name" value="BNACNNG10540D PROTEIN"/>
    <property type="match status" value="1"/>
</dbReference>
<dbReference type="InterPro" id="IPR006527">
    <property type="entry name" value="F-box-assoc_dom_typ1"/>
</dbReference>
<gene>
    <name evidence="2" type="ORF">CARUB_v10015430mg</name>
</gene>
<dbReference type="InterPro" id="IPR050796">
    <property type="entry name" value="SCF_F-box_component"/>
</dbReference>
<dbReference type="SUPFAM" id="SSF81383">
    <property type="entry name" value="F-box domain"/>
    <property type="match status" value="1"/>
</dbReference>
<evidence type="ECO:0000259" key="1">
    <source>
        <dbReference type="Pfam" id="PF07734"/>
    </source>
</evidence>
<evidence type="ECO:0000313" key="3">
    <source>
        <dbReference type="Proteomes" id="UP000029121"/>
    </source>
</evidence>
<dbReference type="EMBL" id="KB870807">
    <property type="protein sequence ID" value="EOA32174.1"/>
    <property type="molecule type" value="Genomic_DNA"/>
</dbReference>
<dbReference type="Pfam" id="PF07734">
    <property type="entry name" value="FBA_1"/>
    <property type="match status" value="1"/>
</dbReference>
<evidence type="ECO:0000313" key="2">
    <source>
        <dbReference type="EMBL" id="EOA32174.1"/>
    </source>
</evidence>
<dbReference type="AlphaFoldDB" id="R0HQW2"/>
<organism evidence="2 3">
    <name type="scientific">Capsella rubella</name>
    <dbReference type="NCBI Taxonomy" id="81985"/>
    <lineage>
        <taxon>Eukaryota</taxon>
        <taxon>Viridiplantae</taxon>
        <taxon>Streptophyta</taxon>
        <taxon>Embryophyta</taxon>
        <taxon>Tracheophyta</taxon>
        <taxon>Spermatophyta</taxon>
        <taxon>Magnoliopsida</taxon>
        <taxon>eudicotyledons</taxon>
        <taxon>Gunneridae</taxon>
        <taxon>Pentapetalae</taxon>
        <taxon>rosids</taxon>
        <taxon>malvids</taxon>
        <taxon>Brassicales</taxon>
        <taxon>Brassicaceae</taxon>
        <taxon>Camelineae</taxon>
        <taxon>Capsella</taxon>
    </lineage>
</organism>
<protein>
    <recommendedName>
        <fullName evidence="1">F-box associated beta-propeller type 1 domain-containing protein</fullName>
    </recommendedName>
</protein>
<feature type="domain" description="F-box associated beta-propeller type 1" evidence="1">
    <location>
        <begin position="42"/>
        <end position="358"/>
    </location>
</feature>
<dbReference type="Proteomes" id="UP000029121">
    <property type="component" value="Unassembled WGS sequence"/>
</dbReference>
<dbReference type="NCBIfam" id="TIGR01640">
    <property type="entry name" value="F_box_assoc_1"/>
    <property type="match status" value="1"/>
</dbReference>
<dbReference type="STRING" id="81985.R0HQW2"/>
<accession>R0HQW2</accession>
<sequence>MISNLPRDLAEEVLSRLPVTSLRGHVGKAKAAAKNYHREQFQVVMMIQYRVCLFSVNLYTPSIERIGNLIGLEDADRVEISKIFHCDGLLLCVTKDRSSLVVWNPCSGQTRWIKPMNSYHKLFDRFLDDYDYTIKVKLREFEIYDLNSDSWKVVDVNPDWDIEYHQRGVSLMGNTYWFAQEKIPTSAQGEVGGDISDIPDFLLCFDFTMERFGPRLPLPFHAFYGDAVTVSSVREEHLAVLFQQYGAPAFTVKIWISSKIEPHAVSWNKLFLSVDMKELTGFHFLFKGGSFFVDEKKKVAVVHDKDRGRCRGKSRRLTRNIAYVIGKKGYFKQVDLGESIDEGCWPLVCSYVPSSVQIEQAAPP</sequence>
<keyword evidence="3" id="KW-1185">Reference proteome</keyword>
<dbReference type="PANTHER" id="PTHR31672:SF13">
    <property type="entry name" value="F-BOX PROTEIN CPR30-LIKE"/>
    <property type="match status" value="1"/>
</dbReference>
<name>R0HQW2_9BRAS</name>
<dbReference type="InterPro" id="IPR036047">
    <property type="entry name" value="F-box-like_dom_sf"/>
</dbReference>